<sequence>MSKESAATEPSSRYKPYPKYRSSDVEWLGEVPAHWEVKRLKFVAYIEAGQSPPSDLVTDGTNGLPFLQGNADFGPLNPKPRQICDEAPKRAYSGAILLSVRAPVGAMNMADQDYGIGRGLCAISPGRVLDSRFAFYFLSISRRQLDAVATGSTYDAVSTQRVGDLPTLLPEYPEQDTIGVFLDRETAKIDALVAKKEKLIELLKEKRAAFITQAVTKGLDPTAPMKDSEIEWIGEIPVDSKTEKLKYLVKDGLVNGLFKKKEQFGTGVKLINVVDLYEDNFLINFDALEYVETDQEELATFQVSPGDIFFVRSSLKREGIGSSACVATVLEPAVFECHLVRVRPSLARIRPRYLVYYLNSYLVRQRLIALAETTTMTTIAQPQLASLEIVVPCDKEQDAIVAHLDRESSKFEVLIAKVRDAIERLKEYRTALISAAVTGKIDVKKEVA</sequence>
<dbReference type="GO" id="GO:0009307">
    <property type="term" value="P:DNA restriction-modification system"/>
    <property type="evidence" value="ECO:0007669"/>
    <property type="project" value="UniProtKB-KW"/>
</dbReference>
<keyword evidence="6" id="KW-0378">Hydrolase</keyword>
<dbReference type="AlphaFoldDB" id="A0A7S8FAD3"/>
<dbReference type="GO" id="GO:0003677">
    <property type="term" value="F:DNA binding"/>
    <property type="evidence" value="ECO:0007669"/>
    <property type="project" value="UniProtKB-KW"/>
</dbReference>
<dbReference type="REBASE" id="966264">
    <property type="entry name" value="S.Nkr7ORF41P"/>
</dbReference>
<gene>
    <name evidence="6" type="ORF">Nkreftii_000044</name>
</gene>
<dbReference type="PANTHER" id="PTHR30408">
    <property type="entry name" value="TYPE-1 RESTRICTION ENZYME ECOKI SPECIFICITY PROTEIN"/>
    <property type="match status" value="1"/>
</dbReference>
<dbReference type="InterPro" id="IPR044946">
    <property type="entry name" value="Restrct_endonuc_typeI_TRD_sf"/>
</dbReference>
<feature type="coiled-coil region" evidence="4">
    <location>
        <begin position="182"/>
        <end position="209"/>
    </location>
</feature>
<evidence type="ECO:0000256" key="3">
    <source>
        <dbReference type="ARBA" id="ARBA00023125"/>
    </source>
</evidence>
<dbReference type="Pfam" id="PF01420">
    <property type="entry name" value="Methylase_S"/>
    <property type="match status" value="1"/>
</dbReference>
<evidence type="ECO:0000256" key="2">
    <source>
        <dbReference type="ARBA" id="ARBA00022747"/>
    </source>
</evidence>
<proteinExistence type="inferred from homology"/>
<feature type="domain" description="Type I restriction modification DNA specificity" evidence="5">
    <location>
        <begin position="33"/>
        <end position="200"/>
    </location>
</feature>
<evidence type="ECO:0000313" key="7">
    <source>
        <dbReference type="Proteomes" id="UP000593737"/>
    </source>
</evidence>
<comment type="similarity">
    <text evidence="1">Belongs to the type-I restriction system S methylase family.</text>
</comment>
<evidence type="ECO:0000256" key="1">
    <source>
        <dbReference type="ARBA" id="ARBA00010923"/>
    </source>
</evidence>
<protein>
    <submittedName>
        <fullName evidence="6">Type I restriction enzyme, S subunit</fullName>
        <ecNumber evidence="6">3.1.21.3</ecNumber>
    </submittedName>
</protein>
<reference evidence="6 7" key="1">
    <citation type="journal article" date="2020" name="ISME J.">
        <title>Enrichment and physiological characterization of a novel comammox Nitrospira indicates ammonium inhibition of complete nitrification.</title>
        <authorList>
            <person name="Sakoula D."/>
            <person name="Koch H."/>
            <person name="Frank J."/>
            <person name="Jetten M.S.M."/>
            <person name="van Kessel M.A.H.J."/>
            <person name="Lucker S."/>
        </authorList>
    </citation>
    <scope>NUCLEOTIDE SEQUENCE [LARGE SCALE GENOMIC DNA]</scope>
    <source>
        <strain evidence="6">Comreactor17</strain>
    </source>
</reference>
<dbReference type="InterPro" id="IPR000055">
    <property type="entry name" value="Restrct_endonuc_typeI_TRD"/>
</dbReference>
<dbReference type="EC" id="3.1.21.3" evidence="6"/>
<dbReference type="KEGG" id="nkf:Nkreftii_000044"/>
<dbReference type="Gene3D" id="3.90.220.20">
    <property type="entry name" value="DNA methylase specificity domains"/>
    <property type="match status" value="2"/>
</dbReference>
<dbReference type="CDD" id="cd17517">
    <property type="entry name" value="RMtype1_S_EcoKI_StySPI-TRD2-CR2_like"/>
    <property type="match status" value="1"/>
</dbReference>
<evidence type="ECO:0000313" key="6">
    <source>
        <dbReference type="EMBL" id="QPD02270.1"/>
    </source>
</evidence>
<evidence type="ECO:0000259" key="5">
    <source>
        <dbReference type="Pfam" id="PF01420"/>
    </source>
</evidence>
<evidence type="ECO:0000256" key="4">
    <source>
        <dbReference type="SAM" id="Coils"/>
    </source>
</evidence>
<dbReference type="GO" id="GO:0009035">
    <property type="term" value="F:type I site-specific deoxyribonuclease activity"/>
    <property type="evidence" value="ECO:0007669"/>
    <property type="project" value="UniProtKB-EC"/>
</dbReference>
<keyword evidence="4" id="KW-0175">Coiled coil</keyword>
<keyword evidence="3" id="KW-0238">DNA-binding</keyword>
<dbReference type="PANTHER" id="PTHR30408:SF12">
    <property type="entry name" value="TYPE I RESTRICTION ENZYME MJAVIII SPECIFICITY SUBUNIT"/>
    <property type="match status" value="1"/>
</dbReference>
<dbReference type="Gene3D" id="1.10.287.1120">
    <property type="entry name" value="Bipartite methylase S protein"/>
    <property type="match status" value="1"/>
</dbReference>
<dbReference type="EMBL" id="CP047423">
    <property type="protein sequence ID" value="QPD02270.1"/>
    <property type="molecule type" value="Genomic_DNA"/>
</dbReference>
<dbReference type="InterPro" id="IPR052021">
    <property type="entry name" value="Type-I_RS_S_subunit"/>
</dbReference>
<organism evidence="6 7">
    <name type="scientific">Candidatus Nitrospira kreftii</name>
    <dbReference type="NCBI Taxonomy" id="2652173"/>
    <lineage>
        <taxon>Bacteria</taxon>
        <taxon>Pseudomonadati</taxon>
        <taxon>Nitrospirota</taxon>
        <taxon>Nitrospiria</taxon>
        <taxon>Nitrospirales</taxon>
        <taxon>Nitrospiraceae</taxon>
        <taxon>Nitrospira</taxon>
    </lineage>
</organism>
<dbReference type="SUPFAM" id="SSF116734">
    <property type="entry name" value="DNA methylase specificity domain"/>
    <property type="match status" value="2"/>
</dbReference>
<dbReference type="Proteomes" id="UP000593737">
    <property type="component" value="Chromosome"/>
</dbReference>
<name>A0A7S8FAD3_9BACT</name>
<keyword evidence="2" id="KW-0680">Restriction system</keyword>
<accession>A0A7S8FAD3</accession>